<feature type="domain" description="Cupin type-1" evidence="7">
    <location>
        <begin position="26"/>
        <end position="170"/>
    </location>
</feature>
<dbReference type="OrthoDB" id="1921208at2759"/>
<evidence type="ECO:0000313" key="8">
    <source>
        <dbReference type="EMBL" id="KAF2012322.1"/>
    </source>
</evidence>
<dbReference type="InterPro" id="IPR006045">
    <property type="entry name" value="Cupin_1"/>
</dbReference>
<dbReference type="InterPro" id="IPR011051">
    <property type="entry name" value="RmlC_Cupin_sf"/>
</dbReference>
<keyword evidence="3" id="KW-0964">Secreted</keyword>
<evidence type="ECO:0000256" key="1">
    <source>
        <dbReference type="ARBA" id="ARBA00004613"/>
    </source>
</evidence>
<feature type="chain" id="PRO_5025557259" evidence="6">
    <location>
        <begin position="20"/>
        <end position="205"/>
    </location>
</feature>
<dbReference type="CDD" id="cd02241">
    <property type="entry name" value="cupin_OxOx"/>
    <property type="match status" value="1"/>
</dbReference>
<keyword evidence="6" id="KW-0732">Signal</keyword>
<evidence type="ECO:0000259" key="7">
    <source>
        <dbReference type="SMART" id="SM00835"/>
    </source>
</evidence>
<dbReference type="GeneID" id="54281178"/>
<dbReference type="AlphaFoldDB" id="A0A6A5XGV6"/>
<organism evidence="8 9">
    <name type="scientific">Aaosphaeria arxii CBS 175.79</name>
    <dbReference type="NCBI Taxonomy" id="1450172"/>
    <lineage>
        <taxon>Eukaryota</taxon>
        <taxon>Fungi</taxon>
        <taxon>Dikarya</taxon>
        <taxon>Ascomycota</taxon>
        <taxon>Pezizomycotina</taxon>
        <taxon>Dothideomycetes</taxon>
        <taxon>Pleosporomycetidae</taxon>
        <taxon>Pleosporales</taxon>
        <taxon>Pleosporales incertae sedis</taxon>
        <taxon>Aaosphaeria</taxon>
    </lineage>
</organism>
<dbReference type="PRINTS" id="PR00325">
    <property type="entry name" value="GERMIN"/>
</dbReference>
<dbReference type="GO" id="GO:0030145">
    <property type="term" value="F:manganese ion binding"/>
    <property type="evidence" value="ECO:0007669"/>
    <property type="project" value="InterPro"/>
</dbReference>
<dbReference type="Proteomes" id="UP000799778">
    <property type="component" value="Unassembled WGS sequence"/>
</dbReference>
<evidence type="ECO:0000313" key="9">
    <source>
        <dbReference type="Proteomes" id="UP000799778"/>
    </source>
</evidence>
<evidence type="ECO:0000256" key="2">
    <source>
        <dbReference type="ARBA" id="ARBA00007456"/>
    </source>
</evidence>
<evidence type="ECO:0000256" key="3">
    <source>
        <dbReference type="ARBA" id="ARBA00022525"/>
    </source>
</evidence>
<evidence type="ECO:0000256" key="5">
    <source>
        <dbReference type="ARBA" id="ARBA00023211"/>
    </source>
</evidence>
<accession>A0A6A5XGV6</accession>
<dbReference type="SUPFAM" id="SSF51182">
    <property type="entry name" value="RmlC-like cupins"/>
    <property type="match status" value="1"/>
</dbReference>
<comment type="similarity">
    <text evidence="2">Belongs to the germin family.</text>
</comment>
<evidence type="ECO:0000256" key="4">
    <source>
        <dbReference type="ARBA" id="ARBA00022723"/>
    </source>
</evidence>
<dbReference type="InterPro" id="IPR014710">
    <property type="entry name" value="RmlC-like_jellyroll"/>
</dbReference>
<keyword evidence="5" id="KW-0464">Manganese</keyword>
<name>A0A6A5XGV6_9PLEO</name>
<comment type="subcellular location">
    <subcellularLocation>
        <location evidence="1">Secreted</location>
    </subcellularLocation>
</comment>
<keyword evidence="9" id="KW-1185">Reference proteome</keyword>
<dbReference type="SMART" id="SM00835">
    <property type="entry name" value="Cupin_1"/>
    <property type="match status" value="1"/>
</dbReference>
<reference evidence="8" key="1">
    <citation type="journal article" date="2020" name="Stud. Mycol.">
        <title>101 Dothideomycetes genomes: a test case for predicting lifestyles and emergence of pathogens.</title>
        <authorList>
            <person name="Haridas S."/>
            <person name="Albert R."/>
            <person name="Binder M."/>
            <person name="Bloem J."/>
            <person name="Labutti K."/>
            <person name="Salamov A."/>
            <person name="Andreopoulos B."/>
            <person name="Baker S."/>
            <person name="Barry K."/>
            <person name="Bills G."/>
            <person name="Bluhm B."/>
            <person name="Cannon C."/>
            <person name="Castanera R."/>
            <person name="Culley D."/>
            <person name="Daum C."/>
            <person name="Ezra D."/>
            <person name="Gonzalez J."/>
            <person name="Henrissat B."/>
            <person name="Kuo A."/>
            <person name="Liang C."/>
            <person name="Lipzen A."/>
            <person name="Lutzoni F."/>
            <person name="Magnuson J."/>
            <person name="Mondo S."/>
            <person name="Nolan M."/>
            <person name="Ohm R."/>
            <person name="Pangilinan J."/>
            <person name="Park H.-J."/>
            <person name="Ramirez L."/>
            <person name="Alfaro M."/>
            <person name="Sun H."/>
            <person name="Tritt A."/>
            <person name="Yoshinaga Y."/>
            <person name="Zwiers L.-H."/>
            <person name="Turgeon B."/>
            <person name="Goodwin S."/>
            <person name="Spatafora J."/>
            <person name="Crous P."/>
            <person name="Grigoriev I."/>
        </authorList>
    </citation>
    <scope>NUCLEOTIDE SEQUENCE</scope>
    <source>
        <strain evidence="8">CBS 175.79</strain>
    </source>
</reference>
<dbReference type="PANTHER" id="PTHR31238">
    <property type="entry name" value="GERMIN-LIKE PROTEIN SUBFAMILY 3 MEMBER 3"/>
    <property type="match status" value="1"/>
</dbReference>
<proteinExistence type="inferred from homology"/>
<feature type="signal peptide" evidence="6">
    <location>
        <begin position="1"/>
        <end position="19"/>
    </location>
</feature>
<protein>
    <submittedName>
        <fullName evidence="8">RmlC-like cupin</fullName>
    </submittedName>
</protein>
<dbReference type="Gene3D" id="2.60.120.10">
    <property type="entry name" value="Jelly Rolls"/>
    <property type="match status" value="1"/>
</dbReference>
<dbReference type="InterPro" id="IPR001929">
    <property type="entry name" value="Germin"/>
</dbReference>
<sequence>MPSLPTALLSLTFYLTTLASPSPHTFHFPTSPNHTFTPGSVIPANAHTFPALLGTGMSTSLLNLGPCAMLPPHSHPRATNIVVAISGNTTSWTVVENGAGVREVALVPWTVAVFERGSLHGMINYGCENAQLISALNSEDPGTLNHINALFLFPPDIVEAAFGAQRSASDGFDVRTLGRDVPGVGTGAVMGSRECMRRCGIGGLG</sequence>
<dbReference type="GO" id="GO:0005576">
    <property type="term" value="C:extracellular region"/>
    <property type="evidence" value="ECO:0007669"/>
    <property type="project" value="UniProtKB-SubCell"/>
</dbReference>
<gene>
    <name evidence="8" type="ORF">BU24DRAFT_353523</name>
</gene>
<keyword evidence="4" id="KW-0479">Metal-binding</keyword>
<dbReference type="RefSeq" id="XP_033380661.1">
    <property type="nucleotide sequence ID" value="XM_033523781.1"/>
</dbReference>
<dbReference type="Pfam" id="PF00190">
    <property type="entry name" value="Cupin_1"/>
    <property type="match status" value="1"/>
</dbReference>
<dbReference type="EMBL" id="ML978073">
    <property type="protein sequence ID" value="KAF2012322.1"/>
    <property type="molecule type" value="Genomic_DNA"/>
</dbReference>
<evidence type="ECO:0000256" key="6">
    <source>
        <dbReference type="SAM" id="SignalP"/>
    </source>
</evidence>